<keyword evidence="2" id="KW-1185">Reference proteome</keyword>
<dbReference type="EMBL" id="AVOT02018231">
    <property type="protein sequence ID" value="MBW0504945.1"/>
    <property type="molecule type" value="Genomic_DNA"/>
</dbReference>
<proteinExistence type="predicted"/>
<name>A0A9Q3DKG4_9BASI</name>
<evidence type="ECO:0000313" key="1">
    <source>
        <dbReference type="EMBL" id="MBW0504945.1"/>
    </source>
</evidence>
<comment type="caution">
    <text evidence="1">The sequence shown here is derived from an EMBL/GenBank/DDBJ whole genome shotgun (WGS) entry which is preliminary data.</text>
</comment>
<organism evidence="1 2">
    <name type="scientific">Austropuccinia psidii MF-1</name>
    <dbReference type="NCBI Taxonomy" id="1389203"/>
    <lineage>
        <taxon>Eukaryota</taxon>
        <taxon>Fungi</taxon>
        <taxon>Dikarya</taxon>
        <taxon>Basidiomycota</taxon>
        <taxon>Pucciniomycotina</taxon>
        <taxon>Pucciniomycetes</taxon>
        <taxon>Pucciniales</taxon>
        <taxon>Sphaerophragmiaceae</taxon>
        <taxon>Austropuccinia</taxon>
    </lineage>
</organism>
<protein>
    <submittedName>
        <fullName evidence="1">Uncharacterized protein</fullName>
    </submittedName>
</protein>
<dbReference type="AlphaFoldDB" id="A0A9Q3DKG4"/>
<accession>A0A9Q3DKG4</accession>
<gene>
    <name evidence="1" type="ORF">O181_044660</name>
</gene>
<reference evidence="1" key="1">
    <citation type="submission" date="2021-03" db="EMBL/GenBank/DDBJ databases">
        <title>Draft genome sequence of rust myrtle Austropuccinia psidii MF-1, a brazilian biotype.</title>
        <authorList>
            <person name="Quecine M.C."/>
            <person name="Pachon D.M.R."/>
            <person name="Bonatelli M.L."/>
            <person name="Correr F.H."/>
            <person name="Franceschini L.M."/>
            <person name="Leite T.F."/>
            <person name="Margarido G.R.A."/>
            <person name="Almeida C.A."/>
            <person name="Ferrarezi J.A."/>
            <person name="Labate C.A."/>
        </authorList>
    </citation>
    <scope>NUCLEOTIDE SEQUENCE</scope>
    <source>
        <strain evidence="1">MF-1</strain>
    </source>
</reference>
<evidence type="ECO:0000313" key="2">
    <source>
        <dbReference type="Proteomes" id="UP000765509"/>
    </source>
</evidence>
<sequence length="111" mass="12288">MSVSSQELLYGSKEAGVGTSSQIFDSNNEILPSSKEILGSRKDTRAYERLDTNVFQRTSLKDKSLIKNPKNVIRGSEKVVVQKEGQQPCGSSINLHKCQKKAINPQRPTLP</sequence>
<dbReference type="Proteomes" id="UP000765509">
    <property type="component" value="Unassembled WGS sequence"/>
</dbReference>